<dbReference type="OrthoDB" id="1551090at2"/>
<accession>A0A316TT98</accession>
<feature type="transmembrane region" description="Helical" evidence="1">
    <location>
        <begin position="39"/>
        <end position="61"/>
    </location>
</feature>
<feature type="transmembrane region" description="Helical" evidence="1">
    <location>
        <begin position="73"/>
        <end position="95"/>
    </location>
</feature>
<organism evidence="2 3">
    <name type="scientific">Rhodohalobacter mucosus</name>
    <dbReference type="NCBI Taxonomy" id="2079485"/>
    <lineage>
        <taxon>Bacteria</taxon>
        <taxon>Pseudomonadati</taxon>
        <taxon>Balneolota</taxon>
        <taxon>Balneolia</taxon>
        <taxon>Balneolales</taxon>
        <taxon>Balneolaceae</taxon>
        <taxon>Rhodohalobacter</taxon>
    </lineage>
</organism>
<reference evidence="2 3" key="1">
    <citation type="submission" date="2018-05" db="EMBL/GenBank/DDBJ databases">
        <title>Rhodohalobacter halophilus gen. nov., sp. nov., a moderately halophilic member of the family Balneolaceae.</title>
        <authorList>
            <person name="Liu Z.-W."/>
        </authorList>
    </citation>
    <scope>NUCLEOTIDE SEQUENCE [LARGE SCALE GENOMIC DNA]</scope>
    <source>
        <strain evidence="2 3">8A47</strain>
    </source>
</reference>
<gene>
    <name evidence="2" type="ORF">DDZ15_03790</name>
</gene>
<feature type="transmembrane region" description="Helical" evidence="1">
    <location>
        <begin position="107"/>
        <end position="126"/>
    </location>
</feature>
<keyword evidence="1" id="KW-0472">Membrane</keyword>
<dbReference type="EMBL" id="QGGB01000003">
    <property type="protein sequence ID" value="PWN07640.1"/>
    <property type="molecule type" value="Genomic_DNA"/>
</dbReference>
<evidence type="ECO:0000256" key="1">
    <source>
        <dbReference type="SAM" id="Phobius"/>
    </source>
</evidence>
<evidence type="ECO:0000313" key="2">
    <source>
        <dbReference type="EMBL" id="PWN07640.1"/>
    </source>
</evidence>
<dbReference type="AlphaFoldDB" id="A0A316TT98"/>
<dbReference type="Proteomes" id="UP000245533">
    <property type="component" value="Unassembled WGS sequence"/>
</dbReference>
<comment type="caution">
    <text evidence="2">The sequence shown here is derived from an EMBL/GenBank/DDBJ whole genome shotgun (WGS) entry which is preliminary data.</text>
</comment>
<keyword evidence="1" id="KW-0812">Transmembrane</keyword>
<name>A0A316TT98_9BACT</name>
<proteinExistence type="predicted"/>
<protein>
    <submittedName>
        <fullName evidence="2">Uncharacterized protein</fullName>
    </submittedName>
</protein>
<sequence>MNKTNKKSVKTLAIWTIAWVLSTALAAFGPVFVWESQTVLTGGAIGINFLVGIGMIFANIHHITSLDEMLQKIQLQAMGITLGATLVAGISYSLMDTTNLMAADAEISFLVIFMGLTYMAAVVIGYRRYK</sequence>
<dbReference type="RefSeq" id="WP_109645752.1">
    <property type="nucleotide sequence ID" value="NZ_QGGB01000003.1"/>
</dbReference>
<keyword evidence="1" id="KW-1133">Transmembrane helix</keyword>
<evidence type="ECO:0000313" key="3">
    <source>
        <dbReference type="Proteomes" id="UP000245533"/>
    </source>
</evidence>
<keyword evidence="3" id="KW-1185">Reference proteome</keyword>
<feature type="transmembrane region" description="Helical" evidence="1">
    <location>
        <begin position="12"/>
        <end position="33"/>
    </location>
</feature>